<dbReference type="RefSeq" id="WP_011141630.1">
    <property type="nucleotide sequence ID" value="NC_005125.1"/>
</dbReference>
<dbReference type="Proteomes" id="UP000000557">
    <property type="component" value="Chromosome"/>
</dbReference>
<reference evidence="1 2" key="1">
    <citation type="journal article" date="2003" name="DNA Res.">
        <title>Complete genome structure of Gloeobacter violaceus PCC 7421, a cyanobacterium that lacks thylakoids.</title>
        <authorList>
            <person name="Nakamura Y."/>
            <person name="Kaneko T."/>
            <person name="Sato S."/>
            <person name="Mimuro M."/>
            <person name="Miyashita H."/>
            <person name="Tsuchiya T."/>
            <person name="Sasamoto S."/>
            <person name="Watanabe A."/>
            <person name="Kawashima K."/>
            <person name="Kishida Y."/>
            <person name="Kiyokawa C."/>
            <person name="Kohara M."/>
            <person name="Matsumoto M."/>
            <person name="Matsuno A."/>
            <person name="Nakazaki N."/>
            <person name="Shimpo S."/>
            <person name="Takeuchi C."/>
            <person name="Yamada M."/>
            <person name="Tabata S."/>
        </authorList>
    </citation>
    <scope>NUCLEOTIDE SEQUENCE [LARGE SCALE GENOMIC DNA]</scope>
    <source>
        <strain evidence="2">ATCC 29082 / PCC 7421</strain>
    </source>
</reference>
<name>Q7NK49_GLOVI</name>
<dbReference type="EnsemblBacteria" id="BAC89572">
    <property type="protein sequence ID" value="BAC89572"/>
    <property type="gene ID" value="BAC89572"/>
</dbReference>
<reference evidence="1 2" key="2">
    <citation type="journal article" date="2003" name="DNA Res.">
        <title>Complete genome structure of Gloeobacter violaceus PCC 7421, a cyanobacterium that lacks thylakoids (supplement).</title>
        <authorList>
            <person name="Nakamura Y."/>
            <person name="Kaneko T."/>
            <person name="Sato S."/>
            <person name="Mimuro M."/>
            <person name="Miyashita H."/>
            <person name="Tsuchiya T."/>
            <person name="Sasamoto S."/>
            <person name="Watanabe A."/>
            <person name="Kawashima K."/>
            <person name="Kishida Y."/>
            <person name="Kiyokawa C."/>
            <person name="Kohara M."/>
            <person name="Matsumoto M."/>
            <person name="Matsuno A."/>
            <person name="Nakazaki N."/>
            <person name="Shimpo S."/>
            <person name="Takeuchi C."/>
            <person name="Yamada M."/>
            <person name="Tabata S."/>
        </authorList>
    </citation>
    <scope>NUCLEOTIDE SEQUENCE [LARGE SCALE GENOMIC DNA]</scope>
    <source>
        <strain evidence="2">ATCC 29082 / PCC 7421</strain>
    </source>
</reference>
<accession>Q7NK49</accession>
<dbReference type="HOGENOM" id="CLU_1358825_0_0_3"/>
<dbReference type="AlphaFoldDB" id="Q7NK49"/>
<organism evidence="1 2">
    <name type="scientific">Gloeobacter violaceus (strain ATCC 29082 / PCC 7421)</name>
    <dbReference type="NCBI Taxonomy" id="251221"/>
    <lineage>
        <taxon>Bacteria</taxon>
        <taxon>Bacillati</taxon>
        <taxon>Cyanobacteriota</taxon>
        <taxon>Cyanophyceae</taxon>
        <taxon>Gloeobacterales</taxon>
        <taxon>Gloeobacteraceae</taxon>
        <taxon>Gloeobacter</taxon>
    </lineage>
</organism>
<gene>
    <name evidence="1" type="ordered locus">gll1631</name>
</gene>
<keyword evidence="2" id="KW-1185">Reference proteome</keyword>
<dbReference type="KEGG" id="gvi:gll1631"/>
<protein>
    <submittedName>
        <fullName evidence="1">Gll1631 protein</fullName>
    </submittedName>
</protein>
<dbReference type="EMBL" id="BA000045">
    <property type="protein sequence ID" value="BAC89572.1"/>
    <property type="molecule type" value="Genomic_DNA"/>
</dbReference>
<evidence type="ECO:0000313" key="1">
    <source>
        <dbReference type="EMBL" id="BAC89572.1"/>
    </source>
</evidence>
<dbReference type="InParanoid" id="Q7NK49"/>
<sequence>MWRVTHIIAGPELPIIIKADQETFCEEGVEQVLELNDILLTRSSLVELQEVENSSQLLITMVRLDSDTEVTIADDGPAIMLRLNAGKLVAKSFETADRRGHLSFDTRCIPQQEQVYLEADGQSYDYALSSVSGNTDVYAHDPAGQYFLAGTVPEGLMARFTTQPSLSDSENFERILASTTDSLLANMNRLTDDGRWPTIPS</sequence>
<proteinExistence type="predicted"/>
<evidence type="ECO:0000313" key="2">
    <source>
        <dbReference type="Proteomes" id="UP000000557"/>
    </source>
</evidence>